<dbReference type="Gene3D" id="2.60.40.10">
    <property type="entry name" value="Immunoglobulins"/>
    <property type="match status" value="2"/>
</dbReference>
<evidence type="ECO:0000313" key="25">
    <source>
        <dbReference type="EMBL" id="CAG6519944.1"/>
    </source>
</evidence>
<keyword evidence="3" id="KW-0597">Phosphoprotein</keyword>
<evidence type="ECO:0000256" key="13">
    <source>
        <dbReference type="ARBA" id="ARBA00023137"/>
    </source>
</evidence>
<evidence type="ECO:0000256" key="12">
    <source>
        <dbReference type="ARBA" id="ARBA00023136"/>
    </source>
</evidence>
<dbReference type="EC" id="2.7.10.1" evidence="2"/>
<accession>A0A8D8GUZ9</accession>
<dbReference type="SMART" id="SM00409">
    <property type="entry name" value="IG"/>
    <property type="match status" value="3"/>
</dbReference>
<evidence type="ECO:0000256" key="15">
    <source>
        <dbReference type="ARBA" id="ARBA00023170"/>
    </source>
</evidence>
<keyword evidence="14" id="KW-1015">Disulfide bond</keyword>
<dbReference type="InterPro" id="IPR008266">
    <property type="entry name" value="Tyr_kinase_AS"/>
</dbReference>
<dbReference type="AlphaFoldDB" id="A0A8D8GUZ9"/>
<keyword evidence="6 22" id="KW-0732">Signal</keyword>
<evidence type="ECO:0000256" key="4">
    <source>
        <dbReference type="ARBA" id="ARBA00022679"/>
    </source>
</evidence>
<evidence type="ECO:0000256" key="5">
    <source>
        <dbReference type="ARBA" id="ARBA00022692"/>
    </source>
</evidence>
<dbReference type="PANTHER" id="PTHR24416">
    <property type="entry name" value="TYROSINE-PROTEIN KINASE RECEPTOR"/>
    <property type="match status" value="1"/>
</dbReference>
<evidence type="ECO:0000256" key="7">
    <source>
        <dbReference type="ARBA" id="ARBA00022737"/>
    </source>
</evidence>
<feature type="binding site" evidence="20">
    <location>
        <position position="472"/>
    </location>
    <ligand>
        <name>ATP</name>
        <dbReference type="ChEBI" id="CHEBI:30616"/>
    </ligand>
</feature>
<dbReference type="GO" id="GO:0043235">
    <property type="term" value="C:receptor complex"/>
    <property type="evidence" value="ECO:0007669"/>
    <property type="project" value="TreeGrafter"/>
</dbReference>
<evidence type="ECO:0000256" key="3">
    <source>
        <dbReference type="ARBA" id="ARBA00022553"/>
    </source>
</evidence>
<dbReference type="InterPro" id="IPR000719">
    <property type="entry name" value="Prot_kinase_dom"/>
</dbReference>
<evidence type="ECO:0000256" key="6">
    <source>
        <dbReference type="ARBA" id="ARBA00022729"/>
    </source>
</evidence>
<feature type="transmembrane region" description="Helical" evidence="21">
    <location>
        <begin position="340"/>
        <end position="363"/>
    </location>
</feature>
<dbReference type="PROSITE" id="PS50835">
    <property type="entry name" value="IG_LIKE"/>
    <property type="match status" value="2"/>
</dbReference>
<dbReference type="GO" id="GO:0004714">
    <property type="term" value="F:transmembrane receptor protein tyrosine kinase activity"/>
    <property type="evidence" value="ECO:0007669"/>
    <property type="project" value="UniProtKB-EC"/>
</dbReference>
<dbReference type="SMART" id="SM00408">
    <property type="entry name" value="IGc2"/>
    <property type="match status" value="2"/>
</dbReference>
<dbReference type="FunFam" id="2.60.40.10:FF:000020">
    <property type="entry name" value="Fibroblast growth factor receptor"/>
    <property type="match status" value="1"/>
</dbReference>
<dbReference type="GO" id="GO:0007169">
    <property type="term" value="P:cell surface receptor protein tyrosine kinase signaling pathway"/>
    <property type="evidence" value="ECO:0007669"/>
    <property type="project" value="TreeGrafter"/>
</dbReference>
<keyword evidence="8 20" id="KW-0547">Nucleotide-binding</keyword>
<dbReference type="PROSITE" id="PS50011">
    <property type="entry name" value="PROTEIN_KINASE_DOM"/>
    <property type="match status" value="1"/>
</dbReference>
<evidence type="ECO:0000256" key="11">
    <source>
        <dbReference type="ARBA" id="ARBA00022989"/>
    </source>
</evidence>
<evidence type="ECO:0000256" key="21">
    <source>
        <dbReference type="SAM" id="Phobius"/>
    </source>
</evidence>
<keyword evidence="5 21" id="KW-0812">Transmembrane</keyword>
<comment type="function">
    <text evidence="19">Receptor for basic fibroblast growth factor.</text>
</comment>
<dbReference type="Pfam" id="PF07714">
    <property type="entry name" value="PK_Tyr_Ser-Thr"/>
    <property type="match status" value="1"/>
</dbReference>
<keyword evidence="11 21" id="KW-1133">Transmembrane helix</keyword>
<keyword evidence="7" id="KW-0677">Repeat</keyword>
<dbReference type="FunFam" id="1.10.510.10:FF:000462">
    <property type="entry name" value="Receptor tyrosine kinase"/>
    <property type="match status" value="1"/>
</dbReference>
<keyword evidence="17" id="KW-0393">Immunoglobulin domain</keyword>
<evidence type="ECO:0000256" key="14">
    <source>
        <dbReference type="ARBA" id="ARBA00023157"/>
    </source>
</evidence>
<keyword evidence="10 20" id="KW-0067">ATP-binding</keyword>
<feature type="domain" description="Protein kinase" evidence="23">
    <location>
        <begin position="438"/>
        <end position="715"/>
    </location>
</feature>
<dbReference type="FunFam" id="3.30.200.20:FF:000593">
    <property type="entry name" value="Predicted protein"/>
    <property type="match status" value="1"/>
</dbReference>
<dbReference type="Gene3D" id="3.30.200.20">
    <property type="entry name" value="Phosphorylase Kinase, domain 1"/>
    <property type="match status" value="1"/>
</dbReference>
<feature type="domain" description="Ig-like" evidence="24">
    <location>
        <begin position="130"/>
        <end position="220"/>
    </location>
</feature>
<dbReference type="InterPro" id="IPR013783">
    <property type="entry name" value="Ig-like_fold"/>
</dbReference>
<feature type="chain" id="PRO_5033669253" description="receptor protein-tyrosine kinase" evidence="22">
    <location>
        <begin position="21"/>
        <end position="754"/>
    </location>
</feature>
<keyword evidence="16" id="KW-0325">Glycoprotein</keyword>
<evidence type="ECO:0000256" key="16">
    <source>
        <dbReference type="ARBA" id="ARBA00023180"/>
    </source>
</evidence>
<dbReference type="PRINTS" id="PR00109">
    <property type="entry name" value="TYRKINASE"/>
</dbReference>
<dbReference type="GO" id="GO:0005886">
    <property type="term" value="C:plasma membrane"/>
    <property type="evidence" value="ECO:0007669"/>
    <property type="project" value="TreeGrafter"/>
</dbReference>
<dbReference type="InterPro" id="IPR003598">
    <property type="entry name" value="Ig_sub2"/>
</dbReference>
<evidence type="ECO:0000256" key="22">
    <source>
        <dbReference type="SAM" id="SignalP"/>
    </source>
</evidence>
<dbReference type="GO" id="GO:0007399">
    <property type="term" value="P:nervous system development"/>
    <property type="evidence" value="ECO:0007669"/>
    <property type="project" value="UniProtKB-ARBA"/>
</dbReference>
<dbReference type="SUPFAM" id="SSF56112">
    <property type="entry name" value="Protein kinase-like (PK-like)"/>
    <property type="match status" value="1"/>
</dbReference>
<evidence type="ECO:0000256" key="10">
    <source>
        <dbReference type="ARBA" id="ARBA00022840"/>
    </source>
</evidence>
<sequence>MAILLGATLGFLITLSQVITQQPATFQINLVRRQILNRTVPLHSNVTIRCDLDDPQWFRNASYVIPQDARVIPFYGIESDDAGFYSCRSSRGEWAHLGLLVEDRLKLTTGRVSDGLERVSKDLEGEASVPFFVDESQLITKRTQLVGSTVLMKCTGDGNPKPGIVWTKDGRKIVRKAGRVEDMQWAIVLEKLDVSDSGSYRCNVCNRVGCISFTTELEVKEPSRQAAIVYTYLQNTTLEVGCEARFECSKKPDLEQRVEWIRFHMVDKTNPEIPENVTKPRGSSNGGEEVLLLRNVTHDDEGWYTCVATSARGVFYQSAYLRVVDELENVELIIDQYTTAMILVISLSVAFCVIASMVVFICIKLRINQKKYFNYWIKTVTVSHMPAVGGTVKSFQLPVVHIETHRMAVAKNEYYEVADVSEYEFPIDWSWEFSRDKLTLGDTLGEGAFGRVVMAEAQGLLEKDQTSKVAVKMLKEGHTDVDVKNLVCEMEVMKLIGKHFNIINLLGCCCKDGPLYVIVEYAAHGNLKEFLRSHRLQTAVDSPIDGDRRILTPKQQISFAFQIARGMEHLSSMQCIHRDLAARNVLVTEGLVMKIADFGFARDIHDREYYRRKSDSKLPVRWMAPESLEERFYDTRSDVWSFGVVMWEIMTFGSHPYPSIPAWDDLLEFLKQGKRLEQPQHCSDEVYALMNKCWEFKPGERPPFSEIVWGLDQLISAITSEEYLDLGVPESQASTASLHDGEEKKVYISSEEIV</sequence>
<dbReference type="GO" id="GO:0030154">
    <property type="term" value="P:cell differentiation"/>
    <property type="evidence" value="ECO:0007669"/>
    <property type="project" value="UniProtKB-ARBA"/>
</dbReference>
<dbReference type="EMBL" id="HBUE01286068">
    <property type="protein sequence ID" value="CAG6571506.1"/>
    <property type="molecule type" value="Transcribed_RNA"/>
</dbReference>
<dbReference type="GO" id="GO:0005524">
    <property type="term" value="F:ATP binding"/>
    <property type="evidence" value="ECO:0007669"/>
    <property type="project" value="UniProtKB-UniRule"/>
</dbReference>
<evidence type="ECO:0000256" key="17">
    <source>
        <dbReference type="ARBA" id="ARBA00023319"/>
    </source>
</evidence>
<reference evidence="25" key="1">
    <citation type="submission" date="2021-05" db="EMBL/GenBank/DDBJ databases">
        <authorList>
            <person name="Alioto T."/>
            <person name="Alioto T."/>
            <person name="Gomez Garrido J."/>
        </authorList>
    </citation>
    <scope>NUCLEOTIDE SEQUENCE</scope>
</reference>
<dbReference type="EMBL" id="HBUE01180468">
    <property type="protein sequence ID" value="CAG6519944.1"/>
    <property type="molecule type" value="Transcribed_RNA"/>
</dbReference>
<dbReference type="Pfam" id="PF07679">
    <property type="entry name" value="I-set"/>
    <property type="match status" value="2"/>
</dbReference>
<dbReference type="InterPro" id="IPR007110">
    <property type="entry name" value="Ig-like_dom"/>
</dbReference>
<keyword evidence="13" id="KW-0829">Tyrosine-protein kinase</keyword>
<dbReference type="PROSITE" id="PS00107">
    <property type="entry name" value="PROTEIN_KINASE_ATP"/>
    <property type="match status" value="1"/>
</dbReference>
<comment type="catalytic activity">
    <reaction evidence="18">
        <text>L-tyrosyl-[protein] + ATP = O-phospho-L-tyrosyl-[protein] + ADP + H(+)</text>
        <dbReference type="Rhea" id="RHEA:10596"/>
        <dbReference type="Rhea" id="RHEA-COMP:10136"/>
        <dbReference type="Rhea" id="RHEA-COMP:20101"/>
        <dbReference type="ChEBI" id="CHEBI:15378"/>
        <dbReference type="ChEBI" id="CHEBI:30616"/>
        <dbReference type="ChEBI" id="CHEBI:46858"/>
        <dbReference type="ChEBI" id="CHEBI:61978"/>
        <dbReference type="ChEBI" id="CHEBI:456216"/>
        <dbReference type="EC" id="2.7.10.1"/>
    </reaction>
</comment>
<dbReference type="Gene3D" id="1.10.510.10">
    <property type="entry name" value="Transferase(Phosphotransferase) domain 1"/>
    <property type="match status" value="1"/>
</dbReference>
<dbReference type="InterPro" id="IPR013098">
    <property type="entry name" value="Ig_I-set"/>
</dbReference>
<dbReference type="InterPro" id="IPR003599">
    <property type="entry name" value="Ig_sub"/>
</dbReference>
<evidence type="ECO:0000256" key="18">
    <source>
        <dbReference type="ARBA" id="ARBA00051243"/>
    </source>
</evidence>
<protein>
    <recommendedName>
        <fullName evidence="2">receptor protein-tyrosine kinase</fullName>
        <ecNumber evidence="2">2.7.10.1</ecNumber>
    </recommendedName>
</protein>
<keyword evidence="9" id="KW-0418">Kinase</keyword>
<dbReference type="InterPro" id="IPR036179">
    <property type="entry name" value="Ig-like_dom_sf"/>
</dbReference>
<keyword evidence="12 21" id="KW-0472">Membrane</keyword>
<evidence type="ECO:0000256" key="19">
    <source>
        <dbReference type="ARBA" id="ARBA00056965"/>
    </source>
</evidence>
<dbReference type="InterPro" id="IPR001245">
    <property type="entry name" value="Ser-Thr/Tyr_kinase_cat_dom"/>
</dbReference>
<dbReference type="SUPFAM" id="SSF48726">
    <property type="entry name" value="Immunoglobulin"/>
    <property type="match status" value="2"/>
</dbReference>
<dbReference type="InterPro" id="IPR050122">
    <property type="entry name" value="RTK"/>
</dbReference>
<evidence type="ECO:0000256" key="20">
    <source>
        <dbReference type="PROSITE-ProRule" id="PRU10141"/>
    </source>
</evidence>
<evidence type="ECO:0000256" key="8">
    <source>
        <dbReference type="ARBA" id="ARBA00022741"/>
    </source>
</evidence>
<feature type="domain" description="Ig-like" evidence="24">
    <location>
        <begin position="222"/>
        <end position="322"/>
    </location>
</feature>
<dbReference type="PROSITE" id="PS00109">
    <property type="entry name" value="PROTEIN_KINASE_TYR"/>
    <property type="match status" value="1"/>
</dbReference>
<keyword evidence="4" id="KW-0808">Transferase</keyword>
<organism evidence="25">
    <name type="scientific">Culex pipiens</name>
    <name type="common">House mosquito</name>
    <dbReference type="NCBI Taxonomy" id="7175"/>
    <lineage>
        <taxon>Eukaryota</taxon>
        <taxon>Metazoa</taxon>
        <taxon>Ecdysozoa</taxon>
        <taxon>Arthropoda</taxon>
        <taxon>Hexapoda</taxon>
        <taxon>Insecta</taxon>
        <taxon>Pterygota</taxon>
        <taxon>Neoptera</taxon>
        <taxon>Endopterygota</taxon>
        <taxon>Diptera</taxon>
        <taxon>Nematocera</taxon>
        <taxon>Culicoidea</taxon>
        <taxon>Culicidae</taxon>
        <taxon>Culicinae</taxon>
        <taxon>Culicini</taxon>
        <taxon>Culex</taxon>
        <taxon>Culex</taxon>
    </lineage>
</organism>
<dbReference type="InterPro" id="IPR017441">
    <property type="entry name" value="Protein_kinase_ATP_BS"/>
</dbReference>
<dbReference type="PANTHER" id="PTHR24416:SF550">
    <property type="entry name" value="FIBROBLAST GROWTH FACTOR RECEPTOR HOMOLOG 1-RELATED"/>
    <property type="match status" value="1"/>
</dbReference>
<proteinExistence type="predicted"/>
<comment type="subcellular location">
    <subcellularLocation>
        <location evidence="1">Membrane</location>
        <topology evidence="1">Single-pass membrane protein</topology>
    </subcellularLocation>
</comment>
<keyword evidence="15 25" id="KW-0675">Receptor</keyword>
<evidence type="ECO:0000256" key="2">
    <source>
        <dbReference type="ARBA" id="ARBA00011902"/>
    </source>
</evidence>
<dbReference type="InterPro" id="IPR011009">
    <property type="entry name" value="Kinase-like_dom_sf"/>
</dbReference>
<feature type="signal peptide" evidence="22">
    <location>
        <begin position="1"/>
        <end position="20"/>
    </location>
</feature>
<dbReference type="SMART" id="SM00219">
    <property type="entry name" value="TyrKc"/>
    <property type="match status" value="1"/>
</dbReference>
<dbReference type="FunFam" id="2.60.40.10:FF:000016">
    <property type="entry name" value="Fibroblast growth factor receptor"/>
    <property type="match status" value="1"/>
</dbReference>
<name>A0A8D8GUZ9_CULPI</name>
<evidence type="ECO:0000259" key="23">
    <source>
        <dbReference type="PROSITE" id="PS50011"/>
    </source>
</evidence>
<dbReference type="InterPro" id="IPR020635">
    <property type="entry name" value="Tyr_kinase_cat_dom"/>
</dbReference>
<evidence type="ECO:0000259" key="24">
    <source>
        <dbReference type="PROSITE" id="PS50835"/>
    </source>
</evidence>
<evidence type="ECO:0000256" key="9">
    <source>
        <dbReference type="ARBA" id="ARBA00022777"/>
    </source>
</evidence>
<evidence type="ECO:0000256" key="1">
    <source>
        <dbReference type="ARBA" id="ARBA00004167"/>
    </source>
</evidence>